<feature type="domain" description="Secretion system C-terminal sorting" evidence="6">
    <location>
        <begin position="284"/>
        <end position="352"/>
    </location>
</feature>
<comment type="caution">
    <text evidence="7">The sequence shown here is derived from an EMBL/GenBank/DDBJ whole genome shotgun (WGS) entry which is preliminary data.</text>
</comment>
<dbReference type="GO" id="GO:0016787">
    <property type="term" value="F:hydrolase activity"/>
    <property type="evidence" value="ECO:0007669"/>
    <property type="project" value="UniProtKB-KW"/>
</dbReference>
<dbReference type="GO" id="GO:0004518">
    <property type="term" value="F:nuclease activity"/>
    <property type="evidence" value="ECO:0007669"/>
    <property type="project" value="UniProtKB-KW"/>
</dbReference>
<keyword evidence="4" id="KW-0378">Hydrolase</keyword>
<dbReference type="InterPro" id="IPR007346">
    <property type="entry name" value="Endonuclease-I"/>
</dbReference>
<dbReference type="InterPro" id="IPR044925">
    <property type="entry name" value="His-Me_finger_sf"/>
</dbReference>
<proteinExistence type="inferred from homology"/>
<dbReference type="Pfam" id="PF04231">
    <property type="entry name" value="Endonuclease_1"/>
    <property type="match status" value="1"/>
</dbReference>
<dbReference type="AlphaFoldDB" id="A0A506PJQ6"/>
<dbReference type="PANTHER" id="PTHR33607:SF2">
    <property type="entry name" value="ENDONUCLEASE-1"/>
    <property type="match status" value="1"/>
</dbReference>
<keyword evidence="2" id="KW-0540">Nuclease</keyword>
<name>A0A506PJQ6_9FLAO</name>
<evidence type="ECO:0000256" key="2">
    <source>
        <dbReference type="ARBA" id="ARBA00022722"/>
    </source>
</evidence>
<evidence type="ECO:0000256" key="1">
    <source>
        <dbReference type="ARBA" id="ARBA00006429"/>
    </source>
</evidence>
<dbReference type="Pfam" id="PF18962">
    <property type="entry name" value="Por_Secre_tail"/>
    <property type="match status" value="1"/>
</dbReference>
<evidence type="ECO:0000256" key="3">
    <source>
        <dbReference type="ARBA" id="ARBA00022729"/>
    </source>
</evidence>
<evidence type="ECO:0000313" key="7">
    <source>
        <dbReference type="EMBL" id="TPV33804.1"/>
    </source>
</evidence>
<dbReference type="OrthoDB" id="5485925at2"/>
<sequence length="354" mass="40033">MKQLYFIIFLVSTFAFAQPPEGYYNSATGTGFTLKTQLYTIISGSHQPQPFNTHWTFFETADVLPNGKVWDIYANCNFEFGTPDTGGNQDIGSGGNVECEFFNREHTFPTSWFGNIEPARSDVVQLLPVDKKVNSERGNLPYGEASSAFFTSSNGTIRGSSEITEVNGQVFEVIDEYKGDIARIFFYMATRYEDLVAGWENLNTDGDKMLDGSSNKVFEQWALDMLYSWHLNDPVSQKEIDRNNAIYNYQNNRNPFVDNPGYVFQIWQNVLSVNEFSLNSSITMFPNPAATNEINIISNREITAEIFDIFGKKVLARKINATHKTIDISNLTSGVYLVKLSNQSQSVTKKLIRQ</sequence>
<evidence type="ECO:0000256" key="5">
    <source>
        <dbReference type="SAM" id="SignalP"/>
    </source>
</evidence>
<gene>
    <name evidence="7" type="ORF">FJ651_06510</name>
</gene>
<dbReference type="InterPro" id="IPR026444">
    <property type="entry name" value="Secre_tail"/>
</dbReference>
<feature type="chain" id="PRO_5021420514" evidence="5">
    <location>
        <begin position="18"/>
        <end position="354"/>
    </location>
</feature>
<organism evidence="7 8">
    <name type="scientific">Paucihalobacter ruber</name>
    <dbReference type="NCBI Taxonomy" id="2567861"/>
    <lineage>
        <taxon>Bacteria</taxon>
        <taxon>Pseudomonadati</taxon>
        <taxon>Bacteroidota</taxon>
        <taxon>Flavobacteriia</taxon>
        <taxon>Flavobacteriales</taxon>
        <taxon>Flavobacteriaceae</taxon>
        <taxon>Paucihalobacter</taxon>
    </lineage>
</organism>
<evidence type="ECO:0000256" key="4">
    <source>
        <dbReference type="ARBA" id="ARBA00022801"/>
    </source>
</evidence>
<dbReference type="RefSeq" id="WP_140989670.1">
    <property type="nucleotide sequence ID" value="NZ_VHIQ01000003.1"/>
</dbReference>
<dbReference type="EMBL" id="VHIQ01000003">
    <property type="protein sequence ID" value="TPV33804.1"/>
    <property type="molecule type" value="Genomic_DNA"/>
</dbReference>
<reference evidence="7 8" key="1">
    <citation type="submission" date="2019-06" db="EMBL/GenBank/DDBJ databases">
        <title>Flavobacteriaceae Paucihalobacterium erythroidium CWB-1, complete genome.</title>
        <authorList>
            <person name="Wu S."/>
        </authorList>
    </citation>
    <scope>NUCLEOTIDE SEQUENCE [LARGE SCALE GENOMIC DNA]</scope>
    <source>
        <strain evidence="7 8">CWB-1</strain>
    </source>
</reference>
<keyword evidence="8" id="KW-1185">Reference proteome</keyword>
<evidence type="ECO:0000313" key="8">
    <source>
        <dbReference type="Proteomes" id="UP000317332"/>
    </source>
</evidence>
<dbReference type="Proteomes" id="UP000317332">
    <property type="component" value="Unassembled WGS sequence"/>
</dbReference>
<dbReference type="SUPFAM" id="SSF54060">
    <property type="entry name" value="His-Me finger endonucleases"/>
    <property type="match status" value="1"/>
</dbReference>
<accession>A0A506PJQ6</accession>
<evidence type="ECO:0000259" key="6">
    <source>
        <dbReference type="Pfam" id="PF18962"/>
    </source>
</evidence>
<dbReference type="PANTHER" id="PTHR33607">
    <property type="entry name" value="ENDONUCLEASE-1"/>
    <property type="match status" value="1"/>
</dbReference>
<keyword evidence="3 5" id="KW-0732">Signal</keyword>
<dbReference type="NCBIfam" id="TIGR04183">
    <property type="entry name" value="Por_Secre_tail"/>
    <property type="match status" value="1"/>
</dbReference>
<comment type="similarity">
    <text evidence="1">Belongs to the EndA/NucM nuclease family.</text>
</comment>
<protein>
    <submittedName>
        <fullName evidence="7">T9SS type A sorting domain-containing protein</fullName>
    </submittedName>
</protein>
<feature type="signal peptide" evidence="5">
    <location>
        <begin position="1"/>
        <end position="17"/>
    </location>
</feature>